<dbReference type="GO" id="GO:0080044">
    <property type="term" value="F:quercetin 7-O-glucosyltransferase activity"/>
    <property type="evidence" value="ECO:0007669"/>
    <property type="project" value="TreeGrafter"/>
</dbReference>
<sequence>MQTPVMAKPQPQPHVVVVPHPSLGHVNPALQLAQMLHHHGVFVTFVSTEHKRRRSAQAVDDGLPSPRGGPPPSSFRFETIPDGLLDADRGGGGTPLERDRALSQATSSKRGAAAQALRELVARLRDGSTPAAAGVPPPVTCVIPTALMSFALDVARELRVPSMVFWVGTAASLSCQMRLRELRERGYLPLKDASCLTNGHLEKTIIDWIPGVPPICLGDVSSFVRTTDADDFSLRFNDTEANSCTRAGALILNTFDILDAAGLAALRAEYPRVYAVGPLGLLLRRHLHHTDADIDTDDPIAMLSPWKQDTACLAWLDARAPGSVVYANFGSLLALTTGELAEFAWGLAAAGRPVLFVVRDDLVPGGGGPAALPPAFLSGTRCYVATWCPQERVMRHPAVGCFLTHNGSSSTLDALAAGVPVVCWPRFADGYTNSKYACEVWGVGLRLDAEVRREQVARLIGSVMESEGIRARAARWKAEAEKAVCPGGSSYESLLAMVKALGAGGSPDS</sequence>
<name>A0A8T0RA09_PANVG</name>
<proteinExistence type="inferred from homology"/>
<dbReference type="PANTHER" id="PTHR11926">
    <property type="entry name" value="GLUCOSYL/GLUCURONOSYL TRANSFERASES"/>
    <property type="match status" value="1"/>
</dbReference>
<dbReference type="Proteomes" id="UP000823388">
    <property type="component" value="Chromosome 6K"/>
</dbReference>
<dbReference type="EMBL" id="CM029047">
    <property type="protein sequence ID" value="KAG2582324.1"/>
    <property type="molecule type" value="Genomic_DNA"/>
</dbReference>
<keyword evidence="5" id="KW-1185">Reference proteome</keyword>
<dbReference type="PANTHER" id="PTHR11926:SF889">
    <property type="entry name" value="GLYCOSYLTRANSFERASE"/>
    <property type="match status" value="1"/>
</dbReference>
<keyword evidence="2" id="KW-0808">Transferase</keyword>
<feature type="region of interest" description="Disordered" evidence="3">
    <location>
        <begin position="53"/>
        <end position="109"/>
    </location>
</feature>
<protein>
    <recommendedName>
        <fullName evidence="6">Glycosyltransferase</fullName>
    </recommendedName>
</protein>
<organism evidence="4 5">
    <name type="scientific">Panicum virgatum</name>
    <name type="common">Blackwell switchgrass</name>
    <dbReference type="NCBI Taxonomy" id="38727"/>
    <lineage>
        <taxon>Eukaryota</taxon>
        <taxon>Viridiplantae</taxon>
        <taxon>Streptophyta</taxon>
        <taxon>Embryophyta</taxon>
        <taxon>Tracheophyta</taxon>
        <taxon>Spermatophyta</taxon>
        <taxon>Magnoliopsida</taxon>
        <taxon>Liliopsida</taxon>
        <taxon>Poales</taxon>
        <taxon>Poaceae</taxon>
        <taxon>PACMAD clade</taxon>
        <taxon>Panicoideae</taxon>
        <taxon>Panicodae</taxon>
        <taxon>Paniceae</taxon>
        <taxon>Panicinae</taxon>
        <taxon>Panicum</taxon>
        <taxon>Panicum sect. Hiantes</taxon>
    </lineage>
</organism>
<dbReference type="OrthoDB" id="5835829at2759"/>
<evidence type="ECO:0000313" key="4">
    <source>
        <dbReference type="EMBL" id="KAG2582324.1"/>
    </source>
</evidence>
<dbReference type="GO" id="GO:0080043">
    <property type="term" value="F:quercetin 3-O-glucosyltransferase activity"/>
    <property type="evidence" value="ECO:0007669"/>
    <property type="project" value="TreeGrafter"/>
</dbReference>
<dbReference type="SUPFAM" id="SSF53756">
    <property type="entry name" value="UDP-Glycosyltransferase/glycogen phosphorylase"/>
    <property type="match status" value="1"/>
</dbReference>
<reference evidence="4" key="1">
    <citation type="submission" date="2020-05" db="EMBL/GenBank/DDBJ databases">
        <title>WGS assembly of Panicum virgatum.</title>
        <authorList>
            <person name="Lovell J.T."/>
            <person name="Jenkins J."/>
            <person name="Shu S."/>
            <person name="Juenger T.E."/>
            <person name="Schmutz J."/>
        </authorList>
    </citation>
    <scope>NUCLEOTIDE SEQUENCE</scope>
    <source>
        <strain evidence="4">AP13</strain>
    </source>
</reference>
<evidence type="ECO:0000256" key="3">
    <source>
        <dbReference type="SAM" id="MobiDB-lite"/>
    </source>
</evidence>
<dbReference type="InterPro" id="IPR002213">
    <property type="entry name" value="UDP_glucos_trans"/>
</dbReference>
<gene>
    <name evidence="4" type="ORF">PVAP13_6KG103200</name>
</gene>
<dbReference type="CDD" id="cd03784">
    <property type="entry name" value="GT1_Gtf-like"/>
    <property type="match status" value="1"/>
</dbReference>
<dbReference type="Gene3D" id="3.40.50.2000">
    <property type="entry name" value="Glycogen Phosphorylase B"/>
    <property type="match status" value="2"/>
</dbReference>
<evidence type="ECO:0008006" key="6">
    <source>
        <dbReference type="Google" id="ProtNLM"/>
    </source>
</evidence>
<dbReference type="Pfam" id="PF00201">
    <property type="entry name" value="UDPGT"/>
    <property type="match status" value="1"/>
</dbReference>
<evidence type="ECO:0000313" key="5">
    <source>
        <dbReference type="Proteomes" id="UP000823388"/>
    </source>
</evidence>
<comment type="caution">
    <text evidence="4">The sequence shown here is derived from an EMBL/GenBank/DDBJ whole genome shotgun (WGS) entry which is preliminary data.</text>
</comment>
<comment type="similarity">
    <text evidence="1">Belongs to the UDP-glycosyltransferase family.</text>
</comment>
<evidence type="ECO:0000256" key="2">
    <source>
        <dbReference type="ARBA" id="ARBA00022679"/>
    </source>
</evidence>
<evidence type="ECO:0000256" key="1">
    <source>
        <dbReference type="ARBA" id="ARBA00009995"/>
    </source>
</evidence>
<dbReference type="AlphaFoldDB" id="A0A8T0RA09"/>
<accession>A0A8T0RA09</accession>